<dbReference type="CDD" id="cd00085">
    <property type="entry name" value="HNHc"/>
    <property type="match status" value="1"/>
</dbReference>
<protein>
    <submittedName>
        <fullName evidence="3">HNH endonuclease</fullName>
    </submittedName>
</protein>
<dbReference type="Gene3D" id="1.10.30.50">
    <property type="match status" value="1"/>
</dbReference>
<organism evidence="3 4">
    <name type="scientific">Branchiibius hedensis</name>
    <dbReference type="NCBI Taxonomy" id="672460"/>
    <lineage>
        <taxon>Bacteria</taxon>
        <taxon>Bacillati</taxon>
        <taxon>Actinomycetota</taxon>
        <taxon>Actinomycetes</taxon>
        <taxon>Micrococcales</taxon>
        <taxon>Dermacoccaceae</taxon>
        <taxon>Branchiibius</taxon>
    </lineage>
</organism>
<dbReference type="GO" id="GO:0003676">
    <property type="term" value="F:nucleic acid binding"/>
    <property type="evidence" value="ECO:0007669"/>
    <property type="project" value="InterPro"/>
</dbReference>
<dbReference type="InterPro" id="IPR002711">
    <property type="entry name" value="HNH"/>
</dbReference>
<feature type="domain" description="HNH nuclease" evidence="2">
    <location>
        <begin position="343"/>
        <end position="393"/>
    </location>
</feature>
<dbReference type="Proteomes" id="UP000250028">
    <property type="component" value="Unassembled WGS sequence"/>
</dbReference>
<dbReference type="GO" id="GO:0008270">
    <property type="term" value="F:zinc ion binding"/>
    <property type="evidence" value="ECO:0007669"/>
    <property type="project" value="InterPro"/>
</dbReference>
<dbReference type="Pfam" id="PF02720">
    <property type="entry name" value="DUF222"/>
    <property type="match status" value="1"/>
</dbReference>
<dbReference type="InterPro" id="IPR003870">
    <property type="entry name" value="DUF222"/>
</dbReference>
<proteinExistence type="inferred from homology"/>
<evidence type="ECO:0000313" key="3">
    <source>
        <dbReference type="EMBL" id="SSA32826.1"/>
    </source>
</evidence>
<dbReference type="Pfam" id="PF01844">
    <property type="entry name" value="HNH"/>
    <property type="match status" value="1"/>
</dbReference>
<keyword evidence="3" id="KW-0378">Hydrolase</keyword>
<sequence length="459" mass="50079">MDEAEVACLDVVRSWRDQVNATAGQAGSPRVLEVLIQEFEQLKHAISARQIELTAQVRDQAHARRRAQKVSASLADRYAGAGVALARRRHPMTGTRLVHQAQVLTEDMPQVLAAMRAGELGETQAAILVRETDGLSRSERTRVTDELRDRWAVIGDRGLSETTRDVVARIAPEALAARHAKAAADRHVSYRSAPDAMLRLSALLPLRDGLACVQALQAAADTALKTGTVKQDTVEQDAQAAPDTSRSQRWRQAQADALVTRITGTAPQDLPPVAVKVNLMIPIEALTGDAGGFVDGYGMIGGHLVRDLIDQCPEAQGPQIRRLFAHGGDLVGMESKARSYPGLLKEFIRLRDQRCRTPFCESRVKHIDHIKPAAAGGATSESNGRPCCEWCNYVKEHPDYQMTGDARFATTRIGAVSVASTPPAPPGKPPPTTSRWERRFIDIIWGDLTSAGFRAPRRQ</sequence>
<dbReference type="SMART" id="SM00507">
    <property type="entry name" value="HNHc"/>
    <property type="match status" value="1"/>
</dbReference>
<reference evidence="4" key="1">
    <citation type="submission" date="2016-10" db="EMBL/GenBank/DDBJ databases">
        <authorList>
            <person name="Varghese N."/>
            <person name="Submissions S."/>
        </authorList>
    </citation>
    <scope>NUCLEOTIDE SEQUENCE [LARGE SCALE GENOMIC DNA]</scope>
    <source>
        <strain evidence="4">DSM 22951</strain>
    </source>
</reference>
<comment type="similarity">
    <text evidence="1">Belongs to the Rv1128c/1148c/1588c/1702c/1945/3466 family.</text>
</comment>
<dbReference type="GO" id="GO:0004519">
    <property type="term" value="F:endonuclease activity"/>
    <property type="evidence" value="ECO:0007669"/>
    <property type="project" value="UniProtKB-KW"/>
</dbReference>
<dbReference type="AlphaFoldDB" id="A0A2Y8ZN86"/>
<keyword evidence="3" id="KW-0255">Endonuclease</keyword>
<dbReference type="EMBL" id="UESZ01000001">
    <property type="protein sequence ID" value="SSA32826.1"/>
    <property type="molecule type" value="Genomic_DNA"/>
</dbReference>
<evidence type="ECO:0000256" key="1">
    <source>
        <dbReference type="ARBA" id="ARBA00023450"/>
    </source>
</evidence>
<name>A0A2Y8ZN86_9MICO</name>
<gene>
    <name evidence="3" type="ORF">SAMN04489750_0091</name>
</gene>
<dbReference type="InterPro" id="IPR003615">
    <property type="entry name" value="HNH_nuc"/>
</dbReference>
<evidence type="ECO:0000313" key="4">
    <source>
        <dbReference type="Proteomes" id="UP000250028"/>
    </source>
</evidence>
<evidence type="ECO:0000259" key="2">
    <source>
        <dbReference type="SMART" id="SM00507"/>
    </source>
</evidence>
<keyword evidence="4" id="KW-1185">Reference proteome</keyword>
<accession>A0A2Y8ZN86</accession>
<keyword evidence="3" id="KW-0540">Nuclease</keyword>